<dbReference type="InterPro" id="IPR036779">
    <property type="entry name" value="LysM_dom_sf"/>
</dbReference>
<feature type="domain" description="LysM" evidence="2">
    <location>
        <begin position="11"/>
        <end position="55"/>
    </location>
</feature>
<dbReference type="Pfam" id="PF01476">
    <property type="entry name" value="LysM"/>
    <property type="match status" value="2"/>
</dbReference>
<evidence type="ECO:0000313" key="3">
    <source>
        <dbReference type="EMBL" id="MCF1713835.1"/>
    </source>
</evidence>
<accession>A0ABS9BEW4</accession>
<comment type="caution">
    <text evidence="3">The sequence shown here is derived from an EMBL/GenBank/DDBJ whole genome shotgun (WGS) entry which is preliminary data.</text>
</comment>
<dbReference type="RefSeq" id="WP_234864362.1">
    <property type="nucleotide sequence ID" value="NZ_JAKEVY010000001.1"/>
</dbReference>
<dbReference type="InterPro" id="IPR018392">
    <property type="entry name" value="LysM"/>
</dbReference>
<dbReference type="Proteomes" id="UP001200145">
    <property type="component" value="Unassembled WGS sequence"/>
</dbReference>
<dbReference type="SUPFAM" id="SSF54106">
    <property type="entry name" value="LysM domain"/>
    <property type="match status" value="1"/>
</dbReference>
<dbReference type="Gene3D" id="3.10.350.10">
    <property type="entry name" value="LysM domain"/>
    <property type="match status" value="1"/>
</dbReference>
<feature type="domain" description="LysM" evidence="2">
    <location>
        <begin position="77"/>
        <end position="121"/>
    </location>
</feature>
<organism evidence="3 4">
    <name type="scientific">Flavihumibacter fluminis</name>
    <dbReference type="NCBI Taxonomy" id="2909236"/>
    <lineage>
        <taxon>Bacteria</taxon>
        <taxon>Pseudomonadati</taxon>
        <taxon>Bacteroidota</taxon>
        <taxon>Chitinophagia</taxon>
        <taxon>Chitinophagales</taxon>
        <taxon>Chitinophagaceae</taxon>
        <taxon>Flavihumibacter</taxon>
    </lineage>
</organism>
<feature type="region of interest" description="Disordered" evidence="1">
    <location>
        <begin position="138"/>
        <end position="180"/>
    </location>
</feature>
<evidence type="ECO:0000313" key="4">
    <source>
        <dbReference type="Proteomes" id="UP001200145"/>
    </source>
</evidence>
<feature type="compositionally biased region" description="Low complexity" evidence="1">
    <location>
        <begin position="164"/>
        <end position="178"/>
    </location>
</feature>
<dbReference type="CDD" id="cd00118">
    <property type="entry name" value="LysM"/>
    <property type="match status" value="1"/>
</dbReference>
<dbReference type="SMART" id="SM00257">
    <property type="entry name" value="LysM"/>
    <property type="match status" value="2"/>
</dbReference>
<gene>
    <name evidence="3" type="ORF">L0U88_04225</name>
</gene>
<name>A0ABS9BEW4_9BACT</name>
<evidence type="ECO:0000259" key="2">
    <source>
        <dbReference type="SMART" id="SM00257"/>
    </source>
</evidence>
<keyword evidence="4" id="KW-1185">Reference proteome</keyword>
<proteinExistence type="predicted"/>
<dbReference type="EMBL" id="JAKEVY010000001">
    <property type="protein sequence ID" value="MCF1713835.1"/>
    <property type="molecule type" value="Genomic_DNA"/>
</dbReference>
<protein>
    <submittedName>
        <fullName evidence="3">LysM peptidoglycan-binding domain-containing protein</fullName>
    </submittedName>
</protein>
<sequence length="300" mass="32908">MKGKTPDLYLEHKVVAKETWFSVGRMYNLHPKEIAPFNSTDLNTGLKIGQLLKIPLIAGNFSQDERKEADEVLVPVYHQVAEGEWMYRVSVNHNKVALEKLEKWNGITRNQVRSGMQLVVGFLKVKREQSALAQQAVQSTAGKQPAVVSQPKAPIEPPKEEKQVVTTTQTPKTTTDKPAPVPVLKQQEPVAISGSVDFNGGFFRSQFRNGSNSANGQATIFRSTSGWKDGKYYALMDNVAVGTIVKIRHTGSNKVVYAKVLGQLSDIKENTGLAIRISNAAAAELGAGNGEARFSVEVQY</sequence>
<evidence type="ECO:0000256" key="1">
    <source>
        <dbReference type="SAM" id="MobiDB-lite"/>
    </source>
</evidence>
<reference evidence="3 4" key="1">
    <citation type="submission" date="2022-01" db="EMBL/GenBank/DDBJ databases">
        <title>Flavihumibacter sp. nov., isolated from sediment of a river.</title>
        <authorList>
            <person name="Liu H."/>
        </authorList>
    </citation>
    <scope>NUCLEOTIDE SEQUENCE [LARGE SCALE GENOMIC DNA]</scope>
    <source>
        <strain evidence="3 4">RY-1</strain>
    </source>
</reference>